<accession>A0A1G4QH61</accession>
<dbReference type="EMBL" id="FMTP01000001">
    <property type="protein sequence ID" value="SCW43936.1"/>
    <property type="molecule type" value="Genomic_DNA"/>
</dbReference>
<proteinExistence type="predicted"/>
<sequence length="155" mass="16690">MSNALKGRLLAAAAAAALAFSSVGAAAQAASPDQIVGVWEAENGAIKLEMFDAGGSYAARMLYGRQLMEADGTTFKKDTLNPDPALRERSLEGIVFVTNLAWDARDRRWEDGTFYSGLTGRTMSVQAELVGEKMQVRAYMGAPLLGQTIVFRRVP</sequence>
<name>A0A1G4QH61_9HYPH</name>
<feature type="chain" id="PRO_5011488651" evidence="1">
    <location>
        <begin position="26"/>
        <end position="155"/>
    </location>
</feature>
<protein>
    <submittedName>
        <fullName evidence="3">Uncharacterized conserved protein, DUF2147 family</fullName>
    </submittedName>
</protein>
<evidence type="ECO:0000313" key="3">
    <source>
        <dbReference type="EMBL" id="SCW43936.1"/>
    </source>
</evidence>
<dbReference type="Proteomes" id="UP000198889">
    <property type="component" value="Unassembled WGS sequence"/>
</dbReference>
<evidence type="ECO:0000256" key="1">
    <source>
        <dbReference type="SAM" id="SignalP"/>
    </source>
</evidence>
<feature type="signal peptide" evidence="1">
    <location>
        <begin position="1"/>
        <end position="25"/>
    </location>
</feature>
<dbReference type="Pfam" id="PF09917">
    <property type="entry name" value="DUF2147"/>
    <property type="match status" value="1"/>
</dbReference>
<dbReference type="AlphaFoldDB" id="A0A1G4QH61"/>
<dbReference type="RefSeq" id="WP_091436896.1">
    <property type="nucleotide sequence ID" value="NZ_FMTP01000001.1"/>
</dbReference>
<dbReference type="InterPro" id="IPR019223">
    <property type="entry name" value="DUF2147"/>
</dbReference>
<reference evidence="4" key="1">
    <citation type="submission" date="2016-10" db="EMBL/GenBank/DDBJ databases">
        <authorList>
            <person name="Varghese N."/>
            <person name="Submissions S."/>
        </authorList>
    </citation>
    <scope>NUCLEOTIDE SEQUENCE [LARGE SCALE GENOMIC DNA]</scope>
    <source>
        <strain evidence="4">CGMCC 1.1761</strain>
    </source>
</reference>
<keyword evidence="4" id="KW-1185">Reference proteome</keyword>
<keyword evidence="1" id="KW-0732">Signal</keyword>
<evidence type="ECO:0000313" key="4">
    <source>
        <dbReference type="Proteomes" id="UP000198889"/>
    </source>
</evidence>
<organism evidence="3 4">
    <name type="scientific">Ancylobacter rudongensis</name>
    <dbReference type="NCBI Taxonomy" id="177413"/>
    <lineage>
        <taxon>Bacteria</taxon>
        <taxon>Pseudomonadati</taxon>
        <taxon>Pseudomonadota</taxon>
        <taxon>Alphaproteobacteria</taxon>
        <taxon>Hyphomicrobiales</taxon>
        <taxon>Xanthobacteraceae</taxon>
        <taxon>Ancylobacter</taxon>
    </lineage>
</organism>
<dbReference type="Gene3D" id="2.40.128.520">
    <property type="match status" value="1"/>
</dbReference>
<gene>
    <name evidence="3" type="ORF">SAMN05660859_1213</name>
</gene>
<dbReference type="STRING" id="177413.SAMN05660859_1213"/>
<feature type="domain" description="DUF2147" evidence="2">
    <location>
        <begin position="37"/>
        <end position="153"/>
    </location>
</feature>
<evidence type="ECO:0000259" key="2">
    <source>
        <dbReference type="Pfam" id="PF09917"/>
    </source>
</evidence>